<protein>
    <recommendedName>
        <fullName evidence="3">Capsid protein</fullName>
    </recommendedName>
</protein>
<dbReference type="NCBIfam" id="NF047353">
    <property type="entry name" value="tube_lmo2291"/>
    <property type="match status" value="1"/>
</dbReference>
<reference evidence="1 2" key="1">
    <citation type="submission" date="2024-03" db="EMBL/GenBank/DDBJ databases">
        <title>Human intestinal bacterial collection.</title>
        <authorList>
            <person name="Pauvert C."/>
            <person name="Hitch T.C.A."/>
            <person name="Clavel T."/>
        </authorList>
    </citation>
    <scope>NUCLEOTIDE SEQUENCE [LARGE SCALE GENOMIC DNA]</scope>
    <source>
        <strain evidence="1 2">CLA-JM-H44</strain>
    </source>
</reference>
<comment type="caution">
    <text evidence="1">The sequence shown here is derived from an EMBL/GenBank/DDBJ whole genome shotgun (WGS) entry which is preliminary data.</text>
</comment>
<keyword evidence="2" id="KW-1185">Reference proteome</keyword>
<evidence type="ECO:0000313" key="2">
    <source>
        <dbReference type="Proteomes" id="UP001489509"/>
    </source>
</evidence>
<dbReference type="Proteomes" id="UP001489509">
    <property type="component" value="Unassembled WGS sequence"/>
</dbReference>
<evidence type="ECO:0000313" key="1">
    <source>
        <dbReference type="EMBL" id="MEQ2441625.1"/>
    </source>
</evidence>
<name>A0ABV1E2U4_9FIRM</name>
<sequence>MELNYNIKAELDTSKNAEQPVWSDLGKTMTNLTMSLNEVMTQYSRLADNGWGSTEVTGGQFTVTFTGHKVEGDPVSDYIFSNDVEYKFGDARKTKMRLVWGTKAIVWDVTLANITEGGGDAQQPNAITLTVHGNGAPTFETIS</sequence>
<dbReference type="RefSeq" id="WP_349220826.1">
    <property type="nucleotide sequence ID" value="NZ_JBBMFD010000032.1"/>
</dbReference>
<gene>
    <name evidence="1" type="ORF">WMO26_12380</name>
</gene>
<evidence type="ECO:0008006" key="3">
    <source>
        <dbReference type="Google" id="ProtNLM"/>
    </source>
</evidence>
<accession>A0ABV1E2U4</accession>
<organism evidence="1 2">
    <name type="scientific">Solibaculum intestinale</name>
    <dbReference type="NCBI Taxonomy" id="3133165"/>
    <lineage>
        <taxon>Bacteria</taxon>
        <taxon>Bacillati</taxon>
        <taxon>Bacillota</taxon>
        <taxon>Clostridia</taxon>
        <taxon>Eubacteriales</taxon>
        <taxon>Oscillospiraceae</taxon>
        <taxon>Solibaculum</taxon>
    </lineage>
</organism>
<dbReference type="EMBL" id="JBBMFD010000032">
    <property type="protein sequence ID" value="MEQ2441625.1"/>
    <property type="molecule type" value="Genomic_DNA"/>
</dbReference>
<proteinExistence type="predicted"/>